<reference evidence="2 3" key="1">
    <citation type="journal article" date="2020" name="Cell">
        <title>Large-Scale Comparative Analyses of Tick Genomes Elucidate Their Genetic Diversity and Vector Capacities.</title>
        <authorList>
            <consortium name="Tick Genome and Microbiome Consortium (TIGMIC)"/>
            <person name="Jia N."/>
            <person name="Wang J."/>
            <person name="Shi W."/>
            <person name="Du L."/>
            <person name="Sun Y."/>
            <person name="Zhan W."/>
            <person name="Jiang J.F."/>
            <person name="Wang Q."/>
            <person name="Zhang B."/>
            <person name="Ji P."/>
            <person name="Bell-Sakyi L."/>
            <person name="Cui X.M."/>
            <person name="Yuan T.T."/>
            <person name="Jiang B.G."/>
            <person name="Yang W.F."/>
            <person name="Lam T.T."/>
            <person name="Chang Q.C."/>
            <person name="Ding S.J."/>
            <person name="Wang X.J."/>
            <person name="Zhu J.G."/>
            <person name="Ruan X.D."/>
            <person name="Zhao L."/>
            <person name="Wei J.T."/>
            <person name="Ye R.Z."/>
            <person name="Que T.C."/>
            <person name="Du C.H."/>
            <person name="Zhou Y.H."/>
            <person name="Cheng J.X."/>
            <person name="Dai P.F."/>
            <person name="Guo W.B."/>
            <person name="Han X.H."/>
            <person name="Huang E.J."/>
            <person name="Li L.F."/>
            <person name="Wei W."/>
            <person name="Gao Y.C."/>
            <person name="Liu J.Z."/>
            <person name="Shao H.Z."/>
            <person name="Wang X."/>
            <person name="Wang C.C."/>
            <person name="Yang T.C."/>
            <person name="Huo Q.B."/>
            <person name="Li W."/>
            <person name="Chen H.Y."/>
            <person name="Chen S.E."/>
            <person name="Zhou L.G."/>
            <person name="Ni X.B."/>
            <person name="Tian J.H."/>
            <person name="Sheng Y."/>
            <person name="Liu T."/>
            <person name="Pan Y.S."/>
            <person name="Xia L.Y."/>
            <person name="Li J."/>
            <person name="Zhao F."/>
            <person name="Cao W.C."/>
        </authorList>
    </citation>
    <scope>NUCLEOTIDE SEQUENCE [LARGE SCALE GENOMIC DNA]</scope>
    <source>
        <strain evidence="2">HaeL-2018</strain>
    </source>
</reference>
<keyword evidence="3" id="KW-1185">Reference proteome</keyword>
<name>A0A9J6FJY7_HAELO</name>
<dbReference type="OMA" id="AQFAQEA"/>
<dbReference type="PANTHER" id="PTHR33395:SF22">
    <property type="entry name" value="REVERSE TRANSCRIPTASE DOMAIN-CONTAINING PROTEIN"/>
    <property type="match status" value="1"/>
</dbReference>
<sequence>MLSVALSNATSKHYVNVYVVGDFNAHVDWSNVEAPSPSDAVDDYLLEVVHGAGLAQFAQEASYTAKSGRRAFLDLAFATNATLVHSCKLSPSLPVSDHSLLAVDTFQHLPKYGRFVKTVQLFHKMDVPHLQQLVHLVPWSMALSEESPNDIYEVWLDWPSKKRYIRRTRTNDLAPILARTVRHQNSSVTRVVSFWRSLPSALRSQPSTDADEVKSPCRQAIRRLRTVY</sequence>
<dbReference type="AlphaFoldDB" id="A0A9J6FJY7"/>
<dbReference type="Gene3D" id="3.60.10.10">
    <property type="entry name" value="Endonuclease/exonuclease/phosphatase"/>
    <property type="match status" value="1"/>
</dbReference>
<feature type="domain" description="Endonuclease/exonuclease/phosphatase" evidence="1">
    <location>
        <begin position="12"/>
        <end position="100"/>
    </location>
</feature>
<dbReference type="InterPro" id="IPR036691">
    <property type="entry name" value="Endo/exonu/phosph_ase_sf"/>
</dbReference>
<dbReference type="OrthoDB" id="426210at2759"/>
<dbReference type="Proteomes" id="UP000821853">
    <property type="component" value="Chromosome 1"/>
</dbReference>
<proteinExistence type="predicted"/>
<dbReference type="GO" id="GO:0061343">
    <property type="term" value="P:cell adhesion involved in heart morphogenesis"/>
    <property type="evidence" value="ECO:0007669"/>
    <property type="project" value="TreeGrafter"/>
</dbReference>
<gene>
    <name evidence="2" type="ORF">HPB48_001159</name>
</gene>
<comment type="caution">
    <text evidence="2">The sequence shown here is derived from an EMBL/GenBank/DDBJ whole genome shotgun (WGS) entry which is preliminary data.</text>
</comment>
<protein>
    <recommendedName>
        <fullName evidence="1">Endonuclease/exonuclease/phosphatase domain-containing protein</fullName>
    </recommendedName>
</protein>
<dbReference type="InterPro" id="IPR005135">
    <property type="entry name" value="Endo/exonuclease/phosphatase"/>
</dbReference>
<evidence type="ECO:0000259" key="1">
    <source>
        <dbReference type="Pfam" id="PF14529"/>
    </source>
</evidence>
<dbReference type="GO" id="GO:0003824">
    <property type="term" value="F:catalytic activity"/>
    <property type="evidence" value="ECO:0007669"/>
    <property type="project" value="InterPro"/>
</dbReference>
<dbReference type="Pfam" id="PF14529">
    <property type="entry name" value="Exo_endo_phos_2"/>
    <property type="match status" value="1"/>
</dbReference>
<evidence type="ECO:0000313" key="2">
    <source>
        <dbReference type="EMBL" id="KAH9362744.1"/>
    </source>
</evidence>
<dbReference type="EMBL" id="JABSTR010000001">
    <property type="protein sequence ID" value="KAH9362744.1"/>
    <property type="molecule type" value="Genomic_DNA"/>
</dbReference>
<dbReference type="GO" id="GO:0031012">
    <property type="term" value="C:extracellular matrix"/>
    <property type="evidence" value="ECO:0007669"/>
    <property type="project" value="TreeGrafter"/>
</dbReference>
<evidence type="ECO:0000313" key="3">
    <source>
        <dbReference type="Proteomes" id="UP000821853"/>
    </source>
</evidence>
<organism evidence="2 3">
    <name type="scientific">Haemaphysalis longicornis</name>
    <name type="common">Bush tick</name>
    <dbReference type="NCBI Taxonomy" id="44386"/>
    <lineage>
        <taxon>Eukaryota</taxon>
        <taxon>Metazoa</taxon>
        <taxon>Ecdysozoa</taxon>
        <taxon>Arthropoda</taxon>
        <taxon>Chelicerata</taxon>
        <taxon>Arachnida</taxon>
        <taxon>Acari</taxon>
        <taxon>Parasitiformes</taxon>
        <taxon>Ixodida</taxon>
        <taxon>Ixodoidea</taxon>
        <taxon>Ixodidae</taxon>
        <taxon>Haemaphysalinae</taxon>
        <taxon>Haemaphysalis</taxon>
    </lineage>
</organism>
<dbReference type="SUPFAM" id="SSF56219">
    <property type="entry name" value="DNase I-like"/>
    <property type="match status" value="1"/>
</dbReference>
<dbReference type="VEuPathDB" id="VectorBase:HLOH_041188"/>
<accession>A0A9J6FJY7</accession>
<dbReference type="PANTHER" id="PTHR33395">
    <property type="entry name" value="TRANSCRIPTASE, PUTATIVE-RELATED-RELATED"/>
    <property type="match status" value="1"/>
</dbReference>
<dbReference type="GO" id="GO:0007508">
    <property type="term" value="P:larval heart development"/>
    <property type="evidence" value="ECO:0007669"/>
    <property type="project" value="TreeGrafter"/>
</dbReference>